<dbReference type="GO" id="GO:0042910">
    <property type="term" value="F:xenobiotic transmembrane transporter activity"/>
    <property type="evidence" value="ECO:0007669"/>
    <property type="project" value="InterPro"/>
</dbReference>
<dbReference type="CDD" id="cd13141">
    <property type="entry name" value="MATE_like_13"/>
    <property type="match status" value="1"/>
</dbReference>
<feature type="transmembrane region" description="Helical" evidence="10">
    <location>
        <begin position="175"/>
        <end position="199"/>
    </location>
</feature>
<keyword evidence="6 10" id="KW-1133">Transmembrane helix</keyword>
<dbReference type="InterPro" id="IPR002528">
    <property type="entry name" value="MATE_fam"/>
</dbReference>
<dbReference type="GO" id="GO:0015297">
    <property type="term" value="F:antiporter activity"/>
    <property type="evidence" value="ECO:0007669"/>
    <property type="project" value="UniProtKB-KW"/>
</dbReference>
<keyword evidence="3" id="KW-0050">Antiport</keyword>
<evidence type="ECO:0000313" key="12">
    <source>
        <dbReference type="Proteomes" id="UP000315439"/>
    </source>
</evidence>
<evidence type="ECO:0000256" key="6">
    <source>
        <dbReference type="ARBA" id="ARBA00022989"/>
    </source>
</evidence>
<keyword evidence="5 10" id="KW-0812">Transmembrane</keyword>
<dbReference type="Pfam" id="PF01554">
    <property type="entry name" value="MatE"/>
    <property type="match status" value="2"/>
</dbReference>
<feature type="transmembrane region" description="Helical" evidence="10">
    <location>
        <begin position="219"/>
        <end position="245"/>
    </location>
</feature>
<dbReference type="EMBL" id="VIKS01000009">
    <property type="protein sequence ID" value="TQV87215.1"/>
    <property type="molecule type" value="Genomic_DNA"/>
</dbReference>
<feature type="transmembrane region" description="Helical" evidence="10">
    <location>
        <begin position="40"/>
        <end position="59"/>
    </location>
</feature>
<dbReference type="PIRSF" id="PIRSF006603">
    <property type="entry name" value="DinF"/>
    <property type="match status" value="1"/>
</dbReference>
<organism evidence="11 12">
    <name type="scientific">Aliikangiella coralliicola</name>
    <dbReference type="NCBI Taxonomy" id="2592383"/>
    <lineage>
        <taxon>Bacteria</taxon>
        <taxon>Pseudomonadati</taxon>
        <taxon>Pseudomonadota</taxon>
        <taxon>Gammaproteobacteria</taxon>
        <taxon>Oceanospirillales</taxon>
        <taxon>Pleioneaceae</taxon>
        <taxon>Aliikangiella</taxon>
    </lineage>
</organism>
<accession>A0A545UCM3</accession>
<dbReference type="Proteomes" id="UP000315439">
    <property type="component" value="Unassembled WGS sequence"/>
</dbReference>
<evidence type="ECO:0000256" key="5">
    <source>
        <dbReference type="ARBA" id="ARBA00022692"/>
    </source>
</evidence>
<evidence type="ECO:0000313" key="11">
    <source>
        <dbReference type="EMBL" id="TQV87215.1"/>
    </source>
</evidence>
<dbReference type="GO" id="GO:0006811">
    <property type="term" value="P:monoatomic ion transport"/>
    <property type="evidence" value="ECO:0007669"/>
    <property type="project" value="UniProtKB-KW"/>
</dbReference>
<keyword evidence="8 10" id="KW-0472">Membrane</keyword>
<feature type="transmembrane region" description="Helical" evidence="10">
    <location>
        <begin position="14"/>
        <end position="34"/>
    </location>
</feature>
<feature type="transmembrane region" description="Helical" evidence="10">
    <location>
        <begin position="79"/>
        <end position="97"/>
    </location>
</feature>
<keyword evidence="2" id="KW-0813">Transport</keyword>
<keyword evidence="4" id="KW-1003">Cell membrane</keyword>
<feature type="transmembrane region" description="Helical" evidence="10">
    <location>
        <begin position="304"/>
        <end position="325"/>
    </location>
</feature>
<comment type="caution">
    <text evidence="11">The sequence shown here is derived from an EMBL/GenBank/DDBJ whole genome shotgun (WGS) entry which is preliminary data.</text>
</comment>
<feature type="transmembrane region" description="Helical" evidence="10">
    <location>
        <begin position="345"/>
        <end position="363"/>
    </location>
</feature>
<evidence type="ECO:0000256" key="4">
    <source>
        <dbReference type="ARBA" id="ARBA00022475"/>
    </source>
</evidence>
<evidence type="ECO:0000256" key="1">
    <source>
        <dbReference type="ARBA" id="ARBA00004429"/>
    </source>
</evidence>
<gene>
    <name evidence="11" type="ORF">FLL46_13625</name>
</gene>
<dbReference type="NCBIfam" id="TIGR00797">
    <property type="entry name" value="matE"/>
    <property type="match status" value="1"/>
</dbReference>
<dbReference type="GO" id="GO:0005886">
    <property type="term" value="C:plasma membrane"/>
    <property type="evidence" value="ECO:0007669"/>
    <property type="project" value="UniProtKB-SubCell"/>
</dbReference>
<evidence type="ECO:0000256" key="10">
    <source>
        <dbReference type="SAM" id="Phobius"/>
    </source>
</evidence>
<comment type="subcellular location">
    <subcellularLocation>
        <location evidence="1">Cell inner membrane</location>
        <topology evidence="1">Multi-pass membrane protein</topology>
    </subcellularLocation>
</comment>
<feature type="transmembrane region" description="Helical" evidence="10">
    <location>
        <begin position="265"/>
        <end position="284"/>
    </location>
</feature>
<evidence type="ECO:0000256" key="9">
    <source>
        <dbReference type="ARBA" id="ARBA00031636"/>
    </source>
</evidence>
<dbReference type="InterPro" id="IPR050222">
    <property type="entry name" value="MATE_MdtK"/>
</dbReference>
<dbReference type="InterPro" id="IPR048279">
    <property type="entry name" value="MdtK-like"/>
</dbReference>
<evidence type="ECO:0000256" key="3">
    <source>
        <dbReference type="ARBA" id="ARBA00022449"/>
    </source>
</evidence>
<evidence type="ECO:0000256" key="7">
    <source>
        <dbReference type="ARBA" id="ARBA00023065"/>
    </source>
</evidence>
<feature type="transmembrane region" description="Helical" evidence="10">
    <location>
        <begin position="401"/>
        <end position="420"/>
    </location>
</feature>
<protein>
    <recommendedName>
        <fullName evidence="9">Multidrug-efflux transporter</fullName>
    </recommendedName>
</protein>
<dbReference type="OrthoDB" id="9806302at2"/>
<proteinExistence type="predicted"/>
<keyword evidence="12" id="KW-1185">Reference proteome</keyword>
<keyword evidence="7" id="KW-0406">Ion transport</keyword>
<dbReference type="AlphaFoldDB" id="A0A545UCM3"/>
<feature type="transmembrane region" description="Helical" evidence="10">
    <location>
        <begin position="117"/>
        <end position="138"/>
    </location>
</feature>
<evidence type="ECO:0000256" key="2">
    <source>
        <dbReference type="ARBA" id="ARBA00022448"/>
    </source>
</evidence>
<feature type="transmembrane region" description="Helical" evidence="10">
    <location>
        <begin position="150"/>
        <end position="169"/>
    </location>
</feature>
<dbReference type="PANTHER" id="PTHR43298">
    <property type="entry name" value="MULTIDRUG RESISTANCE PROTEIN NORM-RELATED"/>
    <property type="match status" value="1"/>
</dbReference>
<sequence length="430" mass="46543">MSIPIGLGMVVQTLYYLVDLYFVGALGDVALAGVSAAGNLTFLVIALTQILNVGTVALISQAVGKKDKADANLVFNQSLLLSMLLGVITLIGGYLFAEPYLRTIAADEATVSAGKEYLFWFIPNLALQFALVAMGAALRGTGIVKPTMIVQMLSVLVNMILAPVLIAGWGTGKPMGVAGAGLASSIAALFAVVVLWFYFHKLEKYVYFDASKFLPQWQVWKKVLSIGLPAGGEFLLMFVYMGVIYWTIRDFGSAAQAGFGLGSRIMQSIFLPALAIAFAVPAVVGQNYGAQLADRVRETFKSAAIIIAMLMGGLSLLCIINPSIFLTPFTKEPEVILVASDFLRLIAFNFIPSGLIFVCSGVFQGVGNTWPALISTGTRLLTFAIPAIWVSRQVGFEIEEIWYLSIVTVIFQMVFSLVLVRRELNRRLVF</sequence>
<dbReference type="PANTHER" id="PTHR43298:SF2">
    <property type="entry name" value="FMN_FAD EXPORTER YEEO-RELATED"/>
    <property type="match status" value="1"/>
</dbReference>
<name>A0A545UCM3_9GAMM</name>
<reference evidence="11 12" key="1">
    <citation type="submission" date="2019-07" db="EMBL/GenBank/DDBJ databases">
        <title>Draft genome for Aliikangiella sp. M105.</title>
        <authorList>
            <person name="Wang G."/>
        </authorList>
    </citation>
    <scope>NUCLEOTIDE SEQUENCE [LARGE SCALE GENOMIC DNA]</scope>
    <source>
        <strain evidence="11 12">M105</strain>
    </source>
</reference>
<evidence type="ECO:0000256" key="8">
    <source>
        <dbReference type="ARBA" id="ARBA00023136"/>
    </source>
</evidence>